<gene>
    <name evidence="2" type="ORF">TKK_001866</name>
</gene>
<organism evidence="2 3">
    <name type="scientific">Trichogramma kaykai</name>
    <dbReference type="NCBI Taxonomy" id="54128"/>
    <lineage>
        <taxon>Eukaryota</taxon>
        <taxon>Metazoa</taxon>
        <taxon>Ecdysozoa</taxon>
        <taxon>Arthropoda</taxon>
        <taxon>Hexapoda</taxon>
        <taxon>Insecta</taxon>
        <taxon>Pterygota</taxon>
        <taxon>Neoptera</taxon>
        <taxon>Endopterygota</taxon>
        <taxon>Hymenoptera</taxon>
        <taxon>Apocrita</taxon>
        <taxon>Proctotrupomorpha</taxon>
        <taxon>Chalcidoidea</taxon>
        <taxon>Trichogrammatidae</taxon>
        <taxon>Trichogramma</taxon>
    </lineage>
</organism>
<keyword evidence="3" id="KW-1185">Reference proteome</keyword>
<proteinExistence type="predicted"/>
<protein>
    <submittedName>
        <fullName evidence="2">Uncharacterized protein</fullName>
    </submittedName>
</protein>
<comment type="caution">
    <text evidence="2">The sequence shown here is derived from an EMBL/GenBank/DDBJ whole genome shotgun (WGS) entry which is preliminary data.</text>
</comment>
<dbReference type="Proteomes" id="UP001627154">
    <property type="component" value="Unassembled WGS sequence"/>
</dbReference>
<dbReference type="AlphaFoldDB" id="A0ABD2XJ51"/>
<name>A0ABD2XJ51_9HYME</name>
<evidence type="ECO:0000313" key="3">
    <source>
        <dbReference type="Proteomes" id="UP001627154"/>
    </source>
</evidence>
<evidence type="ECO:0000313" key="2">
    <source>
        <dbReference type="EMBL" id="KAL3405473.1"/>
    </source>
</evidence>
<reference evidence="2 3" key="1">
    <citation type="journal article" date="2024" name="bioRxiv">
        <title>A reference genome for Trichogramma kaykai: A tiny desert-dwelling parasitoid wasp with competing sex-ratio distorters.</title>
        <authorList>
            <person name="Culotta J."/>
            <person name="Lindsey A.R."/>
        </authorList>
    </citation>
    <scope>NUCLEOTIDE SEQUENCE [LARGE SCALE GENOMIC DNA]</scope>
    <source>
        <strain evidence="2 3">KSX58</strain>
    </source>
</reference>
<evidence type="ECO:0000256" key="1">
    <source>
        <dbReference type="SAM" id="MobiDB-lite"/>
    </source>
</evidence>
<accession>A0ABD2XJ51</accession>
<dbReference type="EMBL" id="JBJJXI010000020">
    <property type="protein sequence ID" value="KAL3405473.1"/>
    <property type="molecule type" value="Genomic_DNA"/>
</dbReference>
<feature type="region of interest" description="Disordered" evidence="1">
    <location>
        <begin position="45"/>
        <end position="68"/>
    </location>
</feature>
<sequence length="226" mass="25841">MRSITSPIKITNPSSRYVLSSIENVDVKQKTNIFDVSGRSSPLLLDSESEENENSPPHKLAKHTSQSGYQPLAIESKTAFEPEVNYKLSCSPSNQDLNEIIGVSYLVPILNSCGRSKGAVLNAFGLKYNTFQLEPYGNLHIDIRAEMIIERIVRSEVLVSKEYGAHPICFHELHHKLPCWIFDDNVEIDIIADYFVDEAFKQFTKLYESTDRNQVYWTMRYLHGKH</sequence>